<evidence type="ECO:0000256" key="6">
    <source>
        <dbReference type="ARBA" id="ARBA00023136"/>
    </source>
</evidence>
<keyword evidence="3 12" id="KW-0812">Transmembrane</keyword>
<keyword evidence="4 14" id="KW-1133">Transmembrane helix</keyword>
<feature type="region of interest" description="Disordered" evidence="13">
    <location>
        <begin position="359"/>
        <end position="389"/>
    </location>
</feature>
<dbReference type="InterPro" id="IPR017452">
    <property type="entry name" value="GPCR_Rhodpsn_7TM"/>
</dbReference>
<comment type="subcellular location">
    <subcellularLocation>
        <location evidence="1">Cell membrane</location>
        <topology evidence="1">Multi-pass membrane protein</topology>
    </subcellularLocation>
</comment>
<evidence type="ECO:0000256" key="12">
    <source>
        <dbReference type="RuleBase" id="RU000688"/>
    </source>
</evidence>
<evidence type="ECO:0000313" key="16">
    <source>
        <dbReference type="Ensembl" id="ENSPMAP00000011065.1"/>
    </source>
</evidence>
<dbReference type="GeneTree" id="ENSGT01050000244840"/>
<feature type="disulfide bond" evidence="11">
    <location>
        <begin position="132"/>
        <end position="211"/>
    </location>
</feature>
<dbReference type="GO" id="GO:0007200">
    <property type="term" value="P:phospholipase C-activating G protein-coupled receptor signaling pathway"/>
    <property type="evidence" value="ECO:0007669"/>
    <property type="project" value="TreeGrafter"/>
</dbReference>
<evidence type="ECO:0000256" key="3">
    <source>
        <dbReference type="ARBA" id="ARBA00022692"/>
    </source>
</evidence>
<organism evidence="16">
    <name type="scientific">Petromyzon marinus</name>
    <name type="common">Sea lamprey</name>
    <dbReference type="NCBI Taxonomy" id="7757"/>
    <lineage>
        <taxon>Eukaryota</taxon>
        <taxon>Metazoa</taxon>
        <taxon>Chordata</taxon>
        <taxon>Craniata</taxon>
        <taxon>Vertebrata</taxon>
        <taxon>Cyclostomata</taxon>
        <taxon>Hyperoartia</taxon>
        <taxon>Petromyzontiformes</taxon>
        <taxon>Petromyzontidae</taxon>
        <taxon>Petromyzon</taxon>
    </lineage>
</organism>
<evidence type="ECO:0000256" key="10">
    <source>
        <dbReference type="ARBA" id="ARBA00023224"/>
    </source>
</evidence>
<evidence type="ECO:0000256" key="1">
    <source>
        <dbReference type="ARBA" id="ARBA00004651"/>
    </source>
</evidence>
<feature type="transmembrane region" description="Helical" evidence="14">
    <location>
        <begin position="94"/>
        <end position="118"/>
    </location>
</feature>
<keyword evidence="7 11" id="KW-1015">Disulfide bond</keyword>
<dbReference type="GO" id="GO:0035025">
    <property type="term" value="P:positive regulation of Rho protein signal transduction"/>
    <property type="evidence" value="ECO:0007669"/>
    <property type="project" value="TreeGrafter"/>
</dbReference>
<dbReference type="FunFam" id="1.20.1070.10:FF:000040">
    <property type="entry name" value="Coagulation factor 2 (thrombin) receptor"/>
    <property type="match status" value="1"/>
</dbReference>
<feature type="transmembrane region" description="Helical" evidence="14">
    <location>
        <begin position="318"/>
        <end position="340"/>
    </location>
</feature>
<dbReference type="PROSITE" id="PS50262">
    <property type="entry name" value="G_PROTEIN_RECEP_F1_2"/>
    <property type="match status" value="1"/>
</dbReference>
<evidence type="ECO:0000256" key="8">
    <source>
        <dbReference type="ARBA" id="ARBA00023170"/>
    </source>
</evidence>
<evidence type="ECO:0000256" key="13">
    <source>
        <dbReference type="SAM" id="MobiDB-lite"/>
    </source>
</evidence>
<dbReference type="STRING" id="7757.ENSPMAP00000011065"/>
<name>S4S0S3_PETMA</name>
<dbReference type="GO" id="GO:0005886">
    <property type="term" value="C:plasma membrane"/>
    <property type="evidence" value="ECO:0007669"/>
    <property type="project" value="UniProtKB-SubCell"/>
</dbReference>
<keyword evidence="6 14" id="KW-0472">Membrane</keyword>
<dbReference type="InterPro" id="IPR003912">
    <property type="entry name" value="Protea_act_rcpt"/>
</dbReference>
<evidence type="ECO:0000259" key="15">
    <source>
        <dbReference type="PROSITE" id="PS50262"/>
    </source>
</evidence>
<sequence length="389" mass="42545">RSSSGCILCVCIYNLRRPATCPCCRRIAAMMDNSSSNSTVTLDDFTTSVLTGRLTTMTLPAIYIVILLVGLPTNVSAFWMLCGRIRASRSASSTNIYMMNLAAVDLLFLAFLPLQIAYHLRGNDWPFGRPLCHLVTTLLYLNTHCSIFFLTCISVDRYLAVVHPHRAQRLRGARTAVAASACTWVIILLFASPLHFIKLTMDVPQLGITTCYDVFPKMGSVVSFFQTYCVVFFACVFLVPFSVTVFCYLAIIRSLLLGSSGNGGAAASKGAAHVRRHAAQLSVVVLATFVTCFAPCNCVLLAHSLMHRVAGGSNLYGVYKLCLAFSSLNTCFDPLVYYCASAEFRRRLRSALRCRRTSDETSRSFSEAGKPSLARAGGAARRSDESSSI</sequence>
<feature type="transmembrane region" description="Helical" evidence="14">
    <location>
        <begin position="283"/>
        <end position="306"/>
    </location>
</feature>
<protein>
    <recommendedName>
        <fullName evidence="15">G-protein coupled receptors family 1 profile domain-containing protein</fullName>
    </recommendedName>
</protein>
<dbReference type="PRINTS" id="PR01428">
    <property type="entry name" value="PROTEASEAR"/>
</dbReference>
<feature type="domain" description="G-protein coupled receptors family 1 profile" evidence="15">
    <location>
        <begin position="73"/>
        <end position="337"/>
    </location>
</feature>
<dbReference type="InterPro" id="IPR000276">
    <property type="entry name" value="GPCR_Rhodpsn"/>
</dbReference>
<proteinExistence type="inferred from homology"/>
<feature type="transmembrane region" description="Helical" evidence="14">
    <location>
        <begin position="61"/>
        <end position="82"/>
    </location>
</feature>
<feature type="transmembrane region" description="Helical" evidence="14">
    <location>
        <begin position="176"/>
        <end position="197"/>
    </location>
</feature>
<keyword evidence="5 12" id="KW-0297">G-protein coupled receptor</keyword>
<accession>S4S0S3</accession>
<evidence type="ECO:0000256" key="11">
    <source>
        <dbReference type="PIRSR" id="PIRSR603912-52"/>
    </source>
</evidence>
<dbReference type="PROSITE" id="PS00237">
    <property type="entry name" value="G_PROTEIN_RECEP_F1_1"/>
    <property type="match status" value="1"/>
</dbReference>
<reference evidence="16" key="1">
    <citation type="submission" date="2025-08" db="UniProtKB">
        <authorList>
            <consortium name="Ensembl"/>
        </authorList>
    </citation>
    <scope>IDENTIFICATION</scope>
</reference>
<reference evidence="16" key="2">
    <citation type="submission" date="2025-09" db="UniProtKB">
        <authorList>
            <consortium name="Ensembl"/>
        </authorList>
    </citation>
    <scope>IDENTIFICATION</scope>
</reference>
<feature type="transmembrane region" description="Helical" evidence="14">
    <location>
        <begin position="225"/>
        <end position="251"/>
    </location>
</feature>
<evidence type="ECO:0000256" key="2">
    <source>
        <dbReference type="ARBA" id="ARBA00022475"/>
    </source>
</evidence>
<evidence type="ECO:0000256" key="14">
    <source>
        <dbReference type="SAM" id="Phobius"/>
    </source>
</evidence>
<keyword evidence="2" id="KW-1003">Cell membrane</keyword>
<dbReference type="Gene3D" id="1.20.1070.10">
    <property type="entry name" value="Rhodopsin 7-helix transmembrane proteins"/>
    <property type="match status" value="1"/>
</dbReference>
<dbReference type="GO" id="GO:0015057">
    <property type="term" value="F:thrombin-activated receptor activity"/>
    <property type="evidence" value="ECO:0007669"/>
    <property type="project" value="InterPro"/>
</dbReference>
<keyword evidence="10 12" id="KW-0807">Transducer</keyword>
<dbReference type="PRINTS" id="PR01152">
    <property type="entry name" value="PROTEASEAR2"/>
</dbReference>
<evidence type="ECO:0000256" key="5">
    <source>
        <dbReference type="ARBA" id="ARBA00023040"/>
    </source>
</evidence>
<dbReference type="Pfam" id="PF00001">
    <property type="entry name" value="7tm_1"/>
    <property type="match status" value="1"/>
</dbReference>
<dbReference type="HOGENOM" id="CLU_009579_8_2_1"/>
<evidence type="ECO:0000256" key="9">
    <source>
        <dbReference type="ARBA" id="ARBA00023180"/>
    </source>
</evidence>
<evidence type="ECO:0000256" key="7">
    <source>
        <dbReference type="ARBA" id="ARBA00023157"/>
    </source>
</evidence>
<dbReference type="AlphaFoldDB" id="S4S0S3"/>
<evidence type="ECO:0000256" key="4">
    <source>
        <dbReference type="ARBA" id="ARBA00022989"/>
    </source>
</evidence>
<dbReference type="PANTHER" id="PTHR24232:SF53">
    <property type="entry name" value="G-PROTEIN COUPLED RECEPTORS FAMILY 1 PROFILE DOMAIN-CONTAINING PROTEIN"/>
    <property type="match status" value="1"/>
</dbReference>
<dbReference type="GO" id="GO:0007596">
    <property type="term" value="P:blood coagulation"/>
    <property type="evidence" value="ECO:0007669"/>
    <property type="project" value="InterPro"/>
</dbReference>
<keyword evidence="9" id="KW-0325">Glycoprotein</keyword>
<dbReference type="PANTHER" id="PTHR24232">
    <property type="entry name" value="G-PROTEIN COUPLED RECEPTOR"/>
    <property type="match status" value="1"/>
</dbReference>
<keyword evidence="8 12" id="KW-0675">Receptor</keyword>
<dbReference type="InterPro" id="IPR002281">
    <property type="entry name" value="Pro_rcpt_2"/>
</dbReference>
<dbReference type="PRINTS" id="PR00237">
    <property type="entry name" value="GPCRRHODOPSN"/>
</dbReference>
<comment type="similarity">
    <text evidence="12">Belongs to the G-protein coupled receptor 1 family.</text>
</comment>
<feature type="transmembrane region" description="Helical" evidence="14">
    <location>
        <begin position="138"/>
        <end position="155"/>
    </location>
</feature>
<dbReference type="Ensembl" id="ENSPMAT00000011111.1">
    <property type="protein sequence ID" value="ENSPMAP00000011065.1"/>
    <property type="gene ID" value="ENSPMAG00000010084.1"/>
</dbReference>
<dbReference type="SUPFAM" id="SSF81321">
    <property type="entry name" value="Family A G protein-coupled receptor-like"/>
    <property type="match status" value="1"/>
</dbReference>